<evidence type="ECO:0000313" key="2">
    <source>
        <dbReference type="EMBL" id="RGJ94106.1"/>
    </source>
</evidence>
<dbReference type="EMBL" id="QRTH01000001">
    <property type="protein sequence ID" value="RGQ55241.1"/>
    <property type="molecule type" value="Genomic_DNA"/>
</dbReference>
<dbReference type="PANTHER" id="PTHR37841:SF1">
    <property type="entry name" value="DUF3298 DOMAIN-CONTAINING PROTEIN"/>
    <property type="match status" value="1"/>
</dbReference>
<dbReference type="EMBL" id="QSPV01000006">
    <property type="protein sequence ID" value="RGJ94106.1"/>
    <property type="molecule type" value="Genomic_DNA"/>
</dbReference>
<keyword evidence="1" id="KW-0472">Membrane</keyword>
<dbReference type="AlphaFoldDB" id="A0A412BKC0"/>
<protein>
    <submittedName>
        <fullName evidence="3">WG repeat-containing protein</fullName>
    </submittedName>
</protein>
<sequence length="632" mass="72638">MRKEECISRINSVLRDYFAKHPQSGMILAKEFMPLFIENGIFNEDNKKGLPIRKVLRALDAENSLNKIPYVHAERKLKITNWYFRPLCLLLVIFMGMLSSCSFKSNTDFPEVTHVAFQKEKHGKWGMVGVDGNILFENKFDSRERPSFAVNGVFRVYNIDNDLFLYYSADKNPKIIGSPKGYKNGGVCSEGIIPVVSQEERIHYITNTGETAFYLLPYQGKEFFCVSPIFTNQRAWFLLENRKRGYIDPQGNVVVEPIYDIAFPFHEGKAIVYSKEKDKWFAIDTNGKELFEVNSNGLAQYTCAFFNHDNCLIENFLLDETGKKIQRFPSDIFYISPFIDNVALYNNTKTKSWGLINLQGENIIEPQYARSLGIIDDWMYVGDTISNWKDERGYQNMNVYALNSKGEVQKKIENVSCFFPLSNVVVMSENEKSYFADKKGVPINNDSYYNISVPPYTVAPGYSALWNSLMIHHQYYSDYHYWGVSTDYIDEKKTLASIFDKLTSDGIDSLKMGQTISRIMDLYNIKKMPIGGMVDLNNKDYGINYTFATYTVGILAECKCVIVIKVKIDVSDSPIGDNPKRLFDAIPQYLTETLGLKREGENLYRSEDACYDIVYYEGEDSFFLMSKAITEE</sequence>
<keyword evidence="1" id="KW-0812">Transmembrane</keyword>
<gene>
    <name evidence="3" type="ORF">DWY92_02585</name>
    <name evidence="2" type="ORF">DXD40_09240</name>
</gene>
<feature type="transmembrane region" description="Helical" evidence="1">
    <location>
        <begin position="82"/>
        <end position="100"/>
    </location>
</feature>
<evidence type="ECO:0000313" key="4">
    <source>
        <dbReference type="Proteomes" id="UP000260844"/>
    </source>
</evidence>
<evidence type="ECO:0000313" key="3">
    <source>
        <dbReference type="EMBL" id="RGQ55241.1"/>
    </source>
</evidence>
<accession>A0A412BKC0</accession>
<name>A0A412BKC0_BACUN</name>
<evidence type="ECO:0000256" key="1">
    <source>
        <dbReference type="SAM" id="Phobius"/>
    </source>
</evidence>
<dbReference type="InterPro" id="IPR032774">
    <property type="entry name" value="WG_beta_rep"/>
</dbReference>
<dbReference type="Proteomes" id="UP000283680">
    <property type="component" value="Unassembled WGS sequence"/>
</dbReference>
<dbReference type="RefSeq" id="WP_117689068.1">
    <property type="nucleotide sequence ID" value="NZ_QRTH01000001.1"/>
</dbReference>
<organism evidence="3 5">
    <name type="scientific">Bacteroides uniformis</name>
    <dbReference type="NCBI Taxonomy" id="820"/>
    <lineage>
        <taxon>Bacteria</taxon>
        <taxon>Pseudomonadati</taxon>
        <taxon>Bacteroidota</taxon>
        <taxon>Bacteroidia</taxon>
        <taxon>Bacteroidales</taxon>
        <taxon>Bacteroidaceae</taxon>
        <taxon>Bacteroides</taxon>
    </lineage>
</organism>
<proteinExistence type="predicted"/>
<dbReference type="Pfam" id="PF14903">
    <property type="entry name" value="WG_beta_rep"/>
    <property type="match status" value="2"/>
</dbReference>
<dbReference type="Proteomes" id="UP000260844">
    <property type="component" value="Unassembled WGS sequence"/>
</dbReference>
<comment type="caution">
    <text evidence="3">The sequence shown here is derived from an EMBL/GenBank/DDBJ whole genome shotgun (WGS) entry which is preliminary data.</text>
</comment>
<dbReference type="PANTHER" id="PTHR37841">
    <property type="entry name" value="GLR2918 PROTEIN"/>
    <property type="match status" value="1"/>
</dbReference>
<evidence type="ECO:0000313" key="5">
    <source>
        <dbReference type="Proteomes" id="UP000283680"/>
    </source>
</evidence>
<reference evidence="4 5" key="1">
    <citation type="submission" date="2018-08" db="EMBL/GenBank/DDBJ databases">
        <title>A genome reference for cultivated species of the human gut microbiota.</title>
        <authorList>
            <person name="Zou Y."/>
            <person name="Xue W."/>
            <person name="Luo G."/>
        </authorList>
    </citation>
    <scope>NUCLEOTIDE SEQUENCE [LARGE SCALE GENOMIC DNA]</scope>
    <source>
        <strain evidence="3 5">AF28-11</strain>
        <strain evidence="2 4">TM04-30</strain>
    </source>
</reference>
<keyword evidence="1" id="KW-1133">Transmembrane helix</keyword>